<evidence type="ECO:0000313" key="1">
    <source>
        <dbReference type="EMBL" id="KAI4837197.1"/>
    </source>
</evidence>
<gene>
    <name evidence="1" type="ORF">MKS88_003667</name>
</gene>
<dbReference type="Proteomes" id="UP001056978">
    <property type="component" value="Chromosome 11"/>
</dbReference>
<keyword evidence="2" id="KW-1185">Reference proteome</keyword>
<accession>A0ACB9Y6P9</accession>
<name>A0ACB9Y6P9_PLABR</name>
<reference evidence="1" key="1">
    <citation type="submission" date="2022-06" db="EMBL/GenBank/DDBJ databases">
        <title>The First Complete Genome of the Simian Malaria Parasite Plasmodium brasilianum.</title>
        <authorList>
            <person name="Bajic M."/>
            <person name="Ravishankar S."/>
        </authorList>
    </citation>
    <scope>NUCLEOTIDE SEQUENCE</scope>
    <source>
        <strain evidence="1">Bolivian I</strain>
    </source>
</reference>
<proteinExistence type="predicted"/>
<dbReference type="EMBL" id="CM043779">
    <property type="protein sequence ID" value="KAI4837197.1"/>
    <property type="molecule type" value="Genomic_DNA"/>
</dbReference>
<comment type="caution">
    <text evidence="1">The sequence shown here is derived from an EMBL/GenBank/DDBJ whole genome shotgun (WGS) entry which is preliminary data.</text>
</comment>
<sequence length="429" mass="50146">MKKVVRIFFSPIVSFLLLLHQKITISSYLDVTLFNDDIFDSMLKSELSYMSNHLSFNENNKSNKRKKRNDSATDDIYILTQMLSQIIPYNFSIYSLSLPDETVSNNNSDVNNFLDLINMYDADINNTITHHLNKTEPIKGCENDIKNHNCDKDVLSCITLKKNYLSETCKKSLNNSLLYSCVDDFLHYCSDYTKFSKIHKCLKKNFYHLNDKCLNILSYYEHIVQKLHKIKRKPYDNQEHLFLEKDKGKEKSDKADTKVNGSSINSSSSRTGSVVRESNSGKNLVGSKYNLKATDTGNDKNDEKYNLFNKNSFEREPTIVDSIRKGYGHYFFPSMDYNNLFDFNSRTYEYKYYMYFVACLFILFLFYILVISVKKYYTAHSNSFLVHNEKTNIIFMEKSYSCCKLYALSLLHTVEIKGLKKKEYSEAEV</sequence>
<organism evidence="1 2">
    <name type="scientific">Plasmodium brasilianum</name>
    <dbReference type="NCBI Taxonomy" id="5824"/>
    <lineage>
        <taxon>Eukaryota</taxon>
        <taxon>Sar</taxon>
        <taxon>Alveolata</taxon>
        <taxon>Apicomplexa</taxon>
        <taxon>Aconoidasida</taxon>
        <taxon>Haemosporida</taxon>
        <taxon>Plasmodiidae</taxon>
        <taxon>Plasmodium</taxon>
        <taxon>Plasmodium (Plasmodium)</taxon>
    </lineage>
</organism>
<evidence type="ECO:0000313" key="2">
    <source>
        <dbReference type="Proteomes" id="UP001056978"/>
    </source>
</evidence>
<protein>
    <submittedName>
        <fullName evidence="1">Uncharacterized protein</fullName>
    </submittedName>
</protein>